<dbReference type="PANTHER" id="PTHR21499">
    <property type="entry name" value="ASPARTATE KINASE"/>
    <property type="match status" value="1"/>
</dbReference>
<comment type="caution">
    <text evidence="3">The sequence shown here is derived from an EMBL/GenBank/DDBJ whole genome shotgun (WGS) entry which is preliminary data.</text>
</comment>
<dbReference type="Gene3D" id="1.20.120.1320">
    <property type="entry name" value="Aspartokinase, catalytic domain"/>
    <property type="match status" value="1"/>
</dbReference>
<evidence type="ECO:0000313" key="4">
    <source>
        <dbReference type="Proteomes" id="UP000029868"/>
    </source>
</evidence>
<dbReference type="GO" id="GO:0004072">
    <property type="term" value="F:aspartate kinase activity"/>
    <property type="evidence" value="ECO:0007669"/>
    <property type="project" value="InterPro"/>
</dbReference>
<dbReference type="InterPro" id="IPR036393">
    <property type="entry name" value="AceGlu_kinase-like_sf"/>
</dbReference>
<evidence type="ECO:0000259" key="2">
    <source>
        <dbReference type="Pfam" id="PF00696"/>
    </source>
</evidence>
<dbReference type="GO" id="GO:0005829">
    <property type="term" value="C:cytosol"/>
    <property type="evidence" value="ECO:0007669"/>
    <property type="project" value="TreeGrafter"/>
</dbReference>
<accession>A0A099L604</accession>
<feature type="domain" description="Aspartate/glutamate/uridylate kinase" evidence="2">
    <location>
        <begin position="3"/>
        <end position="269"/>
    </location>
</feature>
<gene>
    <name evidence="3" type="ORF">GAB14E_1151</name>
</gene>
<dbReference type="GO" id="GO:0009089">
    <property type="term" value="P:lysine biosynthetic process via diaminopimelate"/>
    <property type="evidence" value="ECO:0007669"/>
    <property type="project" value="TreeGrafter"/>
</dbReference>
<protein>
    <submittedName>
        <fullName evidence="3">Aspartate/glutamate/uridylate kinase</fullName>
    </submittedName>
</protein>
<dbReference type="Proteomes" id="UP000029868">
    <property type="component" value="Unassembled WGS sequence"/>
</dbReference>
<evidence type="ECO:0000256" key="1">
    <source>
        <dbReference type="ARBA" id="ARBA00010122"/>
    </source>
</evidence>
<dbReference type="Gene3D" id="3.40.1160.10">
    <property type="entry name" value="Acetylglutamate kinase-like"/>
    <property type="match status" value="1"/>
</dbReference>
<dbReference type="InterPro" id="IPR001048">
    <property type="entry name" value="Asp/Glu/Uridylate_kinase"/>
</dbReference>
<dbReference type="PROSITE" id="PS00324">
    <property type="entry name" value="ASPARTOKINASE"/>
    <property type="match status" value="1"/>
</dbReference>
<dbReference type="OrthoDB" id="9799110at2"/>
<dbReference type="AlphaFoldDB" id="A0A099L604"/>
<dbReference type="RefSeq" id="WP_033080582.1">
    <property type="nucleotide sequence ID" value="NZ_JQEC01000002.1"/>
</dbReference>
<evidence type="ECO:0000313" key="3">
    <source>
        <dbReference type="EMBL" id="KGJ97562.1"/>
    </source>
</evidence>
<dbReference type="PATRIC" id="fig|28229.3.peg.309"/>
<comment type="similarity">
    <text evidence="1">Belongs to the aspartokinase family.</text>
</comment>
<dbReference type="Pfam" id="PF00696">
    <property type="entry name" value="AA_kinase"/>
    <property type="match status" value="1"/>
</dbReference>
<dbReference type="PANTHER" id="PTHR21499:SF29">
    <property type="entry name" value="BIFUNCTIONAL ASPARTOKINASE_HOMOSERINE DEHYDROGENASE 2"/>
    <property type="match status" value="1"/>
</dbReference>
<reference evidence="3 4" key="1">
    <citation type="submission" date="2014-08" db="EMBL/GenBank/DDBJ databases">
        <title>Genomic and Phenotypic Diversity of Colwellia psychrerythraea strains from Disparate Marine Basins.</title>
        <authorList>
            <person name="Techtmann S.M."/>
            <person name="Stelling S.C."/>
            <person name="Utturkar S.M."/>
            <person name="Alshibli N."/>
            <person name="Harris A."/>
            <person name="Brown S.D."/>
            <person name="Hazen T.C."/>
        </authorList>
    </citation>
    <scope>NUCLEOTIDE SEQUENCE [LARGE SCALE GENOMIC DNA]</scope>
    <source>
        <strain evidence="3 4">GAB14E</strain>
    </source>
</reference>
<dbReference type="SUPFAM" id="SSF53633">
    <property type="entry name" value="Carbamate kinase-like"/>
    <property type="match status" value="1"/>
</dbReference>
<dbReference type="EMBL" id="JQEC01000002">
    <property type="protein sequence ID" value="KGJ97562.1"/>
    <property type="molecule type" value="Genomic_DNA"/>
</dbReference>
<organism evidence="3 4">
    <name type="scientific">Colwellia psychrerythraea</name>
    <name type="common">Vibrio psychroerythus</name>
    <dbReference type="NCBI Taxonomy" id="28229"/>
    <lineage>
        <taxon>Bacteria</taxon>
        <taxon>Pseudomonadati</taxon>
        <taxon>Pseudomonadota</taxon>
        <taxon>Gammaproteobacteria</taxon>
        <taxon>Alteromonadales</taxon>
        <taxon>Colwelliaceae</taxon>
        <taxon>Colwellia</taxon>
    </lineage>
</organism>
<sequence length="441" mass="49339">MNRSVHKFGGSSLSTATHYQAVANIITSYCQFGDIIVVSAAGKTTNMLVKLWQYYKDADNQGVISTITQLKDFQTKLIEELLEGKVEKPEIHTINEDFSVILKLIAEKNLKEKCLLAYGEVWSARLLSQYLNHLSYHAIAFDARDLLLVNDGKLAHPENKINLKKLNDSQLNVVTGFIAQDTEGYTTTLGRNGSDYSATLIARYCDASSVTIWKDTKGIYSADPHDVEHALQYLSVCREQISLLTKLGSPILHTKTLEALEGTDIKIIMRSSFENDACFTKIESPTTINQKCFITSLHKQSLIEINHLSDTDVLKLKQLTQCDFHTFKIKYPNGLAYQFYLIVPVNLTHSVLHYFSGRANLLASSLFGLGIIGPRGRVSSLTKQAVVLLKKININIRFSNFQYQGIYGGYGMILSNEVMAAETLSRLHDALFLEHKAVITS</sequence>
<name>A0A099L604_COLPS</name>
<keyword evidence="3" id="KW-0418">Kinase</keyword>
<proteinExistence type="inferred from homology"/>
<dbReference type="InterPro" id="IPR042199">
    <property type="entry name" value="AsparK_Bifunc_asparK/hSer_DH"/>
</dbReference>
<dbReference type="GO" id="GO:0009090">
    <property type="term" value="P:homoserine biosynthetic process"/>
    <property type="evidence" value="ECO:0007669"/>
    <property type="project" value="TreeGrafter"/>
</dbReference>
<keyword evidence="3" id="KW-0808">Transferase</keyword>
<dbReference type="InterPro" id="IPR018042">
    <property type="entry name" value="Aspartate_kinase_CS"/>
</dbReference>